<dbReference type="EMBL" id="NFCF01000100">
    <property type="protein sequence ID" value="OTW45118.1"/>
    <property type="molecule type" value="Genomic_DNA"/>
</dbReference>
<dbReference type="AlphaFoldDB" id="A0A242W2Q3"/>
<organism evidence="1 2">
    <name type="scientific">Bacillus thuringiensis serovar mexicanensis</name>
    <dbReference type="NCBI Taxonomy" id="180868"/>
    <lineage>
        <taxon>Bacteria</taxon>
        <taxon>Bacillati</taxon>
        <taxon>Bacillota</taxon>
        <taxon>Bacilli</taxon>
        <taxon>Bacillales</taxon>
        <taxon>Bacillaceae</taxon>
        <taxon>Bacillus</taxon>
        <taxon>Bacillus cereus group</taxon>
    </lineage>
</organism>
<evidence type="ECO:0008006" key="3">
    <source>
        <dbReference type="Google" id="ProtNLM"/>
    </source>
</evidence>
<accession>A0A242W2Q3</accession>
<comment type="caution">
    <text evidence="1">The sequence shown here is derived from an EMBL/GenBank/DDBJ whole genome shotgun (WGS) entry which is preliminary data.</text>
</comment>
<name>A0A242W2Q3_BACTU</name>
<sequence>MTTAKKTKQKEPINVDIKINTPKQALATRKMLMDMYCQRKIDRTDLNALTYVMQGASVDHKGIQEGEKLKIEREKVAIQERAVIVSEEMKLKQEQRIEELEAILEEMQDELTQVN</sequence>
<evidence type="ECO:0000313" key="2">
    <source>
        <dbReference type="Proteomes" id="UP000195152"/>
    </source>
</evidence>
<protein>
    <recommendedName>
        <fullName evidence="3">Transposase</fullName>
    </recommendedName>
</protein>
<dbReference type="Proteomes" id="UP000195152">
    <property type="component" value="Unassembled WGS sequence"/>
</dbReference>
<proteinExistence type="predicted"/>
<evidence type="ECO:0000313" key="1">
    <source>
        <dbReference type="EMBL" id="OTW45118.1"/>
    </source>
</evidence>
<dbReference type="RefSeq" id="WP_000205299.1">
    <property type="nucleotide sequence ID" value="NZ_NFCF01000100.1"/>
</dbReference>
<gene>
    <name evidence="1" type="ORF">BK699_27545</name>
</gene>
<reference evidence="1 2" key="1">
    <citation type="submission" date="2016-10" db="EMBL/GenBank/DDBJ databases">
        <title>Comparative genomics of Bacillus thuringiensis reveals a path to pathogens against multiple invertebrate hosts.</title>
        <authorList>
            <person name="Zheng J."/>
            <person name="Gao Q."/>
            <person name="Liu H."/>
            <person name="Peng D."/>
            <person name="Ruan L."/>
            <person name="Sun M."/>
        </authorList>
    </citation>
    <scope>NUCLEOTIDE SEQUENCE [LARGE SCALE GENOMIC DNA]</scope>
    <source>
        <strain evidence="1">BGSC 4AC1</strain>
    </source>
</reference>